<feature type="domain" description="DNA methylase adenine-specific" evidence="8">
    <location>
        <begin position="145"/>
        <end position="453"/>
    </location>
</feature>
<comment type="similarity">
    <text evidence="1">Belongs to the N(4)/N(6)-methyltransferase family.</text>
</comment>
<sequence>MTQKELEKYLWGAATQLRGTIDAGDYKQYIFPLMFFKRICDVYDEEFENALAESDNDVEYAAFAEHHHFQVPEGAHWNDVRETTVNVGVALQDAMRAIEKANPDTLYGIFGDASWTNKNRLSDETLINLIEHYSQHKLSLSNIPDDKLGNAYEYLIKEFADDSGHTAAEFYTNRTVVTLMTKIMDPQPGESVYDPTCGSGGLLLNCALHLKDEGKEYRTLKLYGQEINLITSAIARMNMFMHGIEEFSIVRGDTLAQPAFLHNDALKKFNIILANPPYSIKAWDQKAFTNDPYGRNLWGVPPQGCADYAFQQHIQKSLNTNNGRSCVLWPYGVLFRDSEREMRKKMIEEDLVEGVIALGKNLFYNSIMESCLLITNNNKREDRKGKVIFIDAREELKREKTISYLMPEHISKIHNAYEIFETKEHFTYLADIDEILKKDASLNIPLYVKSANQEIILEPSEAYSQWTASSKELKESMNQLFNIL</sequence>
<dbReference type="Pfam" id="PF02384">
    <property type="entry name" value="N6_Mtase"/>
    <property type="match status" value="1"/>
</dbReference>
<evidence type="ECO:0000313" key="10">
    <source>
        <dbReference type="EMBL" id="MDT0552118.1"/>
    </source>
</evidence>
<evidence type="ECO:0000313" key="11">
    <source>
        <dbReference type="Proteomes" id="UP001252186"/>
    </source>
</evidence>
<reference evidence="10 11" key="1">
    <citation type="submission" date="2023-09" db="EMBL/GenBank/DDBJ databases">
        <authorList>
            <person name="Rey-Velasco X."/>
        </authorList>
    </citation>
    <scope>NUCLEOTIDE SEQUENCE [LARGE SCALE GENOMIC DNA]</scope>
    <source>
        <strain evidence="10 11">P050</strain>
    </source>
</reference>
<dbReference type="Gene3D" id="1.20.1260.30">
    <property type="match status" value="1"/>
</dbReference>
<keyword evidence="6" id="KW-0680">Restriction system</keyword>
<dbReference type="PANTHER" id="PTHR42933">
    <property type="entry name" value="SLR6095 PROTEIN"/>
    <property type="match status" value="1"/>
</dbReference>
<dbReference type="InterPro" id="IPR002052">
    <property type="entry name" value="DNA_methylase_N6_adenine_CS"/>
</dbReference>
<dbReference type="EMBL" id="JAVRHV010000001">
    <property type="protein sequence ID" value="MDT0552118.1"/>
    <property type="molecule type" value="Genomic_DNA"/>
</dbReference>
<dbReference type="InterPro" id="IPR003356">
    <property type="entry name" value="DNA_methylase_A-5"/>
</dbReference>
<evidence type="ECO:0000256" key="6">
    <source>
        <dbReference type="ARBA" id="ARBA00022747"/>
    </source>
</evidence>
<evidence type="ECO:0000256" key="2">
    <source>
        <dbReference type="ARBA" id="ARBA00011900"/>
    </source>
</evidence>
<evidence type="ECO:0000259" key="9">
    <source>
        <dbReference type="Pfam" id="PF12161"/>
    </source>
</evidence>
<dbReference type="PANTHER" id="PTHR42933:SF3">
    <property type="entry name" value="TYPE I RESTRICTION ENZYME MJAVIII METHYLASE SUBUNIT"/>
    <property type="match status" value="1"/>
</dbReference>
<keyword evidence="3 10" id="KW-0489">Methyltransferase</keyword>
<dbReference type="GO" id="GO:0032259">
    <property type="term" value="P:methylation"/>
    <property type="evidence" value="ECO:0007669"/>
    <property type="project" value="UniProtKB-KW"/>
</dbReference>
<protein>
    <recommendedName>
        <fullName evidence="2">site-specific DNA-methyltransferase (adenine-specific)</fullName>
        <ecNumber evidence="2">2.1.1.72</ecNumber>
    </recommendedName>
</protein>
<dbReference type="InterPro" id="IPR051537">
    <property type="entry name" value="DNA_Adenine_Mtase"/>
</dbReference>
<comment type="caution">
    <text evidence="10">The sequence shown here is derived from an EMBL/GenBank/DDBJ whole genome shotgun (WGS) entry which is preliminary data.</text>
</comment>
<dbReference type="PROSITE" id="PS00092">
    <property type="entry name" value="N6_MTASE"/>
    <property type="match status" value="1"/>
</dbReference>
<dbReference type="PRINTS" id="PR00507">
    <property type="entry name" value="N12N6MTFRASE"/>
</dbReference>
<dbReference type="Proteomes" id="UP001252186">
    <property type="component" value="Unassembled WGS sequence"/>
</dbReference>
<dbReference type="EC" id="2.1.1.72" evidence="2"/>
<evidence type="ECO:0000256" key="3">
    <source>
        <dbReference type="ARBA" id="ARBA00022603"/>
    </source>
</evidence>
<dbReference type="InterPro" id="IPR029063">
    <property type="entry name" value="SAM-dependent_MTases_sf"/>
</dbReference>
<dbReference type="InterPro" id="IPR038333">
    <property type="entry name" value="T1MK-like_N_sf"/>
</dbReference>
<evidence type="ECO:0000256" key="5">
    <source>
        <dbReference type="ARBA" id="ARBA00022691"/>
    </source>
</evidence>
<proteinExistence type="inferred from homology"/>
<dbReference type="SUPFAM" id="SSF53335">
    <property type="entry name" value="S-adenosyl-L-methionine-dependent methyltransferases"/>
    <property type="match status" value="1"/>
</dbReference>
<evidence type="ECO:0000256" key="4">
    <source>
        <dbReference type="ARBA" id="ARBA00022679"/>
    </source>
</evidence>
<evidence type="ECO:0000256" key="7">
    <source>
        <dbReference type="ARBA" id="ARBA00047942"/>
    </source>
</evidence>
<name>A0ABU2Y4Y1_9FLAO</name>
<keyword evidence="4 10" id="KW-0808">Transferase</keyword>
<evidence type="ECO:0000259" key="8">
    <source>
        <dbReference type="Pfam" id="PF02384"/>
    </source>
</evidence>
<gene>
    <name evidence="10" type="ORF">RM519_02560</name>
</gene>
<dbReference type="Gene3D" id="3.40.50.150">
    <property type="entry name" value="Vaccinia Virus protein VP39"/>
    <property type="match status" value="1"/>
</dbReference>
<dbReference type="RefSeq" id="WP_311591947.1">
    <property type="nucleotide sequence ID" value="NZ_JAVRHV010000001.1"/>
</dbReference>
<evidence type="ECO:0000256" key="1">
    <source>
        <dbReference type="ARBA" id="ARBA00006594"/>
    </source>
</evidence>
<organism evidence="10 11">
    <name type="scientific">Urechidicola vernalis</name>
    <dbReference type="NCBI Taxonomy" id="3075600"/>
    <lineage>
        <taxon>Bacteria</taxon>
        <taxon>Pseudomonadati</taxon>
        <taxon>Bacteroidota</taxon>
        <taxon>Flavobacteriia</taxon>
        <taxon>Flavobacteriales</taxon>
        <taxon>Flavobacteriaceae</taxon>
        <taxon>Urechidicola</taxon>
    </lineage>
</organism>
<dbReference type="Pfam" id="PF12161">
    <property type="entry name" value="HsdM_N"/>
    <property type="match status" value="1"/>
</dbReference>
<keyword evidence="5" id="KW-0949">S-adenosyl-L-methionine</keyword>
<comment type="catalytic activity">
    <reaction evidence="7">
        <text>a 2'-deoxyadenosine in DNA + S-adenosyl-L-methionine = an N(6)-methyl-2'-deoxyadenosine in DNA + S-adenosyl-L-homocysteine + H(+)</text>
        <dbReference type="Rhea" id="RHEA:15197"/>
        <dbReference type="Rhea" id="RHEA-COMP:12418"/>
        <dbReference type="Rhea" id="RHEA-COMP:12419"/>
        <dbReference type="ChEBI" id="CHEBI:15378"/>
        <dbReference type="ChEBI" id="CHEBI:57856"/>
        <dbReference type="ChEBI" id="CHEBI:59789"/>
        <dbReference type="ChEBI" id="CHEBI:90615"/>
        <dbReference type="ChEBI" id="CHEBI:90616"/>
        <dbReference type="EC" id="2.1.1.72"/>
    </reaction>
</comment>
<keyword evidence="11" id="KW-1185">Reference proteome</keyword>
<dbReference type="GO" id="GO:0008168">
    <property type="term" value="F:methyltransferase activity"/>
    <property type="evidence" value="ECO:0007669"/>
    <property type="project" value="UniProtKB-KW"/>
</dbReference>
<feature type="domain" description="N6 adenine-specific DNA methyltransferase N-terminal" evidence="9">
    <location>
        <begin position="6"/>
        <end position="132"/>
    </location>
</feature>
<accession>A0ABU2Y4Y1</accession>
<dbReference type="InterPro" id="IPR022749">
    <property type="entry name" value="D12N6_MeTrfase_N"/>
</dbReference>